<evidence type="ECO:0000256" key="4">
    <source>
        <dbReference type="ARBA" id="ARBA00022729"/>
    </source>
</evidence>
<gene>
    <name evidence="16" type="ORF">PMEA_00033105</name>
</gene>
<evidence type="ECO:0000313" key="17">
    <source>
        <dbReference type="Proteomes" id="UP001159428"/>
    </source>
</evidence>
<evidence type="ECO:0000256" key="12">
    <source>
        <dbReference type="SAM" id="MobiDB-lite"/>
    </source>
</evidence>
<evidence type="ECO:0000256" key="8">
    <source>
        <dbReference type="ARBA" id="ARBA00022989"/>
    </source>
</evidence>
<feature type="chain" id="PRO_5043874554" description="Cadherin domain-containing protein" evidence="14">
    <location>
        <begin position="22"/>
        <end position="1029"/>
    </location>
</feature>
<sequence length="1029" mass="114894">MEGGLRLRPVIIFSLLTFCASTDVMKFQVFEEQDEGTFVGDMSESRMVRTLSENENLKGELRFQFQGSLQTSFKIDETTGIIRTAAKLDRENLSLENDDDTFQIQVKVSKGPVMLPLPTEIKVLDVNDHSPIFAGKIENISVSESAPLGAEFPVTVAEDTDIGNYSVESYEIVKRNDSDTFDLVLSKPTSEITKLKLVVSKRLDREINESFFLEIEARDGGSPRKVGRKGIRITVLDSNDHIPKFSQNLYVGEVRENSPAGTLVLNVTATDKDIGTNGEIAYSLNSRRQYKDLFSLDARTGELRTKAILDYERFKDYQLEVTARDRGPDSIPTTSYVNVKVSASVYVKKCVLCGVSFCLRIVLDENDNAPEISVTLFPDEFDEQGKIPEDIALKTSIAQVTVRDKDSGSNGRVKVTLQHHKDDFGLQEMFAGLYILQIRHPLSLDRHDQYKIKIVAEDQGSPISQNSSYVLVVKVADSNRNAPRFDQKLYNVGVNDDVKPGTVITTLTATDEDDGNNSELTYSLEDMRIGERSGSVEEVTKWFAIDSKTGQVRVLRKLWCAFTPYFQLNIGVRDNGRVPFHGKTTLKISVPCSKNTYNFSVTENEPEGVEVGRVPLEPIESNRPLRIRLLTHTAEFAIGENKSTITTKRTLDRERNSSYSLIAVITDGRVAMNVTIFVKVEDINDNAPIFVGLENSHNMTLSGALFIGETVLRLRATDRDSGANGLVKYFIVSGNKDRVFHLNRRTGKITLNKELSKKLYILTIRAADSADVENEAYLRLIISVRYITPPPPPPSFPGDGSINDDGEVESRTGIAGFFSDSKMLIIVGACAGFVILSILLVAVFILKFRRKDKKREDKRGSYHEPDISREDALKASKKMFQQATTNPGQAAEAYLYASRKHPIHVSPIPIKKMHSAMTYQAPPGPVSPTKDSRQDMYYPFAQGVAECHSSEDEADSGRGGSSHESTPYYPHSPPSKKREDDFRPSQQHHHHPHRARSPGMPPPPPPYEEVQRKRAYVSISGITHSTTEL</sequence>
<evidence type="ECO:0000256" key="7">
    <source>
        <dbReference type="ARBA" id="ARBA00022889"/>
    </source>
</evidence>
<feature type="compositionally biased region" description="Basic residues" evidence="12">
    <location>
        <begin position="986"/>
        <end position="996"/>
    </location>
</feature>
<feature type="compositionally biased region" description="Polar residues" evidence="12">
    <location>
        <begin position="1020"/>
        <end position="1029"/>
    </location>
</feature>
<keyword evidence="6 11" id="KW-0106">Calcium</keyword>
<evidence type="ECO:0000256" key="9">
    <source>
        <dbReference type="ARBA" id="ARBA00023136"/>
    </source>
</evidence>
<dbReference type="GO" id="GO:0005886">
    <property type="term" value="C:plasma membrane"/>
    <property type="evidence" value="ECO:0007669"/>
    <property type="project" value="UniProtKB-SubCell"/>
</dbReference>
<dbReference type="AlphaFoldDB" id="A0AAU9W9R1"/>
<dbReference type="InterPro" id="IPR013164">
    <property type="entry name" value="Cadherin_N"/>
</dbReference>
<keyword evidence="17" id="KW-1185">Reference proteome</keyword>
<feature type="region of interest" description="Disordered" evidence="12">
    <location>
        <begin position="947"/>
        <end position="1029"/>
    </location>
</feature>
<evidence type="ECO:0000256" key="13">
    <source>
        <dbReference type="SAM" id="Phobius"/>
    </source>
</evidence>
<dbReference type="Pfam" id="PF00028">
    <property type="entry name" value="Cadherin"/>
    <property type="match status" value="6"/>
</dbReference>
<dbReference type="PROSITE" id="PS00232">
    <property type="entry name" value="CADHERIN_1"/>
    <property type="match status" value="3"/>
</dbReference>
<dbReference type="InterPro" id="IPR020894">
    <property type="entry name" value="Cadherin_CS"/>
</dbReference>
<accession>A0AAU9W9R1</accession>
<evidence type="ECO:0000256" key="2">
    <source>
        <dbReference type="ARBA" id="ARBA00022475"/>
    </source>
</evidence>
<dbReference type="GO" id="GO:0007156">
    <property type="term" value="P:homophilic cell adhesion via plasma membrane adhesion molecules"/>
    <property type="evidence" value="ECO:0007669"/>
    <property type="project" value="InterPro"/>
</dbReference>
<feature type="domain" description="Cadherin" evidence="15">
    <location>
        <begin position="486"/>
        <end position="690"/>
    </location>
</feature>
<dbReference type="InterPro" id="IPR002126">
    <property type="entry name" value="Cadherin-like_dom"/>
</dbReference>
<name>A0AAU9W9R1_9CNID</name>
<dbReference type="PROSITE" id="PS50268">
    <property type="entry name" value="CADHERIN_2"/>
    <property type="match status" value="6"/>
</dbReference>
<dbReference type="SUPFAM" id="SSF49313">
    <property type="entry name" value="Cadherin-like"/>
    <property type="match status" value="7"/>
</dbReference>
<feature type="transmembrane region" description="Helical" evidence="13">
    <location>
        <begin position="823"/>
        <end position="846"/>
    </location>
</feature>
<feature type="domain" description="Cadherin" evidence="15">
    <location>
        <begin position="379"/>
        <end position="485"/>
    </location>
</feature>
<reference evidence="16 17" key="1">
    <citation type="submission" date="2022-05" db="EMBL/GenBank/DDBJ databases">
        <authorList>
            <consortium name="Genoscope - CEA"/>
            <person name="William W."/>
        </authorList>
    </citation>
    <scope>NUCLEOTIDE SEQUENCE [LARGE SCALE GENOMIC DNA]</scope>
</reference>
<keyword evidence="9 13" id="KW-0472">Membrane</keyword>
<dbReference type="PANTHER" id="PTHR24028">
    <property type="entry name" value="CADHERIN-87A"/>
    <property type="match status" value="1"/>
</dbReference>
<evidence type="ECO:0000256" key="6">
    <source>
        <dbReference type="ARBA" id="ARBA00022837"/>
    </source>
</evidence>
<dbReference type="Proteomes" id="UP001159428">
    <property type="component" value="Unassembled WGS sequence"/>
</dbReference>
<dbReference type="EMBL" id="CALNXJ010000008">
    <property type="protein sequence ID" value="CAH3046120.1"/>
    <property type="molecule type" value="Genomic_DNA"/>
</dbReference>
<keyword evidence="7" id="KW-0130">Cell adhesion</keyword>
<evidence type="ECO:0000256" key="1">
    <source>
        <dbReference type="ARBA" id="ARBA00004251"/>
    </source>
</evidence>
<protein>
    <recommendedName>
        <fullName evidence="15">Cadherin domain-containing protein</fullName>
    </recommendedName>
</protein>
<evidence type="ECO:0000256" key="11">
    <source>
        <dbReference type="PROSITE-ProRule" id="PRU00043"/>
    </source>
</evidence>
<comment type="subcellular location">
    <subcellularLocation>
        <location evidence="1">Cell membrane</location>
        <topology evidence="1">Single-pass type I membrane protein</topology>
    </subcellularLocation>
</comment>
<dbReference type="GO" id="GO:0005509">
    <property type="term" value="F:calcium ion binding"/>
    <property type="evidence" value="ECO:0007669"/>
    <property type="project" value="UniProtKB-UniRule"/>
</dbReference>
<dbReference type="FunFam" id="2.60.40.60:FF:000002">
    <property type="entry name" value="Protocadherin alpha 2"/>
    <property type="match status" value="1"/>
</dbReference>
<evidence type="ECO:0000256" key="10">
    <source>
        <dbReference type="ARBA" id="ARBA00023180"/>
    </source>
</evidence>
<keyword evidence="8 13" id="KW-1133">Transmembrane helix</keyword>
<dbReference type="InterPro" id="IPR050174">
    <property type="entry name" value="Protocadherin/Cadherin-CA"/>
</dbReference>
<evidence type="ECO:0000256" key="5">
    <source>
        <dbReference type="ARBA" id="ARBA00022737"/>
    </source>
</evidence>
<keyword evidence="10" id="KW-0325">Glycoprotein</keyword>
<keyword evidence="4 14" id="KW-0732">Signal</keyword>
<keyword evidence="2" id="KW-1003">Cell membrane</keyword>
<evidence type="ECO:0000259" key="15">
    <source>
        <dbReference type="PROSITE" id="PS50268"/>
    </source>
</evidence>
<feature type="domain" description="Cadherin" evidence="15">
    <location>
        <begin position="246"/>
        <end position="372"/>
    </location>
</feature>
<dbReference type="SMART" id="SM00112">
    <property type="entry name" value="CA"/>
    <property type="match status" value="7"/>
</dbReference>
<dbReference type="PANTHER" id="PTHR24028:SF146">
    <property type="entry name" value="CADHERIN 96CB, ISOFORM D-RELATED"/>
    <property type="match status" value="1"/>
</dbReference>
<feature type="domain" description="Cadherin" evidence="15">
    <location>
        <begin position="134"/>
        <end position="245"/>
    </location>
</feature>
<dbReference type="InterPro" id="IPR015919">
    <property type="entry name" value="Cadherin-like_sf"/>
</dbReference>
<comment type="caution">
    <text evidence="16">The sequence shown here is derived from an EMBL/GenBank/DDBJ whole genome shotgun (WGS) entry which is preliminary data.</text>
</comment>
<evidence type="ECO:0000256" key="3">
    <source>
        <dbReference type="ARBA" id="ARBA00022692"/>
    </source>
</evidence>
<proteinExistence type="predicted"/>
<keyword evidence="3 13" id="KW-0812">Transmembrane</keyword>
<keyword evidence="5" id="KW-0677">Repeat</keyword>
<feature type="domain" description="Cadherin" evidence="15">
    <location>
        <begin position="708"/>
        <end position="796"/>
    </location>
</feature>
<dbReference type="PRINTS" id="PR00205">
    <property type="entry name" value="CADHERIN"/>
</dbReference>
<feature type="domain" description="Cadherin" evidence="15">
    <location>
        <begin position="21"/>
        <end position="133"/>
    </location>
</feature>
<dbReference type="Gene3D" id="2.60.40.60">
    <property type="entry name" value="Cadherins"/>
    <property type="match status" value="7"/>
</dbReference>
<dbReference type="CDD" id="cd11304">
    <property type="entry name" value="Cadherin_repeat"/>
    <property type="match status" value="7"/>
</dbReference>
<evidence type="ECO:0000256" key="14">
    <source>
        <dbReference type="SAM" id="SignalP"/>
    </source>
</evidence>
<feature type="signal peptide" evidence="14">
    <location>
        <begin position="1"/>
        <end position="21"/>
    </location>
</feature>
<dbReference type="Pfam" id="PF08266">
    <property type="entry name" value="Cadherin_2"/>
    <property type="match status" value="1"/>
</dbReference>
<evidence type="ECO:0000313" key="16">
    <source>
        <dbReference type="EMBL" id="CAH3046120.1"/>
    </source>
</evidence>
<dbReference type="FunFam" id="2.60.40.60:FF:000007">
    <property type="entry name" value="Protocadherin alpha 2"/>
    <property type="match status" value="1"/>
</dbReference>
<organism evidence="16 17">
    <name type="scientific">Pocillopora meandrina</name>
    <dbReference type="NCBI Taxonomy" id="46732"/>
    <lineage>
        <taxon>Eukaryota</taxon>
        <taxon>Metazoa</taxon>
        <taxon>Cnidaria</taxon>
        <taxon>Anthozoa</taxon>
        <taxon>Hexacorallia</taxon>
        <taxon>Scleractinia</taxon>
        <taxon>Astrocoeniina</taxon>
        <taxon>Pocilloporidae</taxon>
        <taxon>Pocillopora</taxon>
    </lineage>
</organism>